<feature type="binding site" evidence="14">
    <location>
        <begin position="141"/>
        <end position="143"/>
    </location>
    <ligand>
        <name>FAD</name>
        <dbReference type="ChEBI" id="CHEBI:57692"/>
    </ligand>
</feature>
<evidence type="ECO:0000256" key="3">
    <source>
        <dbReference type="ARBA" id="ARBA00012608"/>
    </source>
</evidence>
<evidence type="ECO:0000256" key="11">
    <source>
        <dbReference type="ARBA" id="ARBA00023284"/>
    </source>
</evidence>
<evidence type="ECO:0000256" key="15">
    <source>
        <dbReference type="PIRSR" id="PIRSR000350-4"/>
    </source>
</evidence>
<comment type="cofactor">
    <cofactor evidence="14 16">
        <name>FAD</name>
        <dbReference type="ChEBI" id="CHEBI:57692"/>
    </cofactor>
    <text evidence="14 16">Binds 1 FAD per subunit.</text>
</comment>
<feature type="active site" description="Proton acceptor" evidence="13">
    <location>
        <position position="438"/>
    </location>
</feature>
<gene>
    <name evidence="19" type="primary">lpdA</name>
    <name evidence="19" type="ORF">C0189_03450</name>
</gene>
<comment type="miscellaneous">
    <text evidence="16">The active site is a redox-active disulfide bond.</text>
</comment>
<evidence type="ECO:0000313" key="19">
    <source>
        <dbReference type="EMBL" id="PMP67286.1"/>
    </source>
</evidence>
<protein>
    <recommendedName>
        <fullName evidence="4 16">Dihydrolipoyl dehydrogenase</fullName>
        <ecNumber evidence="3 16">1.8.1.4</ecNumber>
    </recommendedName>
</protein>
<accession>A0A2J6WE97</accession>
<dbReference type="InterPro" id="IPR004099">
    <property type="entry name" value="Pyr_nucl-diS_OxRdtase_dimer"/>
</dbReference>
<dbReference type="InterPro" id="IPR023753">
    <property type="entry name" value="FAD/NAD-binding_dom"/>
</dbReference>
<keyword evidence="11 16" id="KW-0676">Redox-active center</keyword>
<dbReference type="GO" id="GO:0005737">
    <property type="term" value="C:cytoplasm"/>
    <property type="evidence" value="ECO:0007669"/>
    <property type="project" value="UniProtKB-SubCell"/>
</dbReference>
<dbReference type="GO" id="GO:0004148">
    <property type="term" value="F:dihydrolipoyl dehydrogenase (NADH) activity"/>
    <property type="evidence" value="ECO:0007669"/>
    <property type="project" value="UniProtKB-EC"/>
</dbReference>
<keyword evidence="8 16" id="KW-0560">Oxidoreductase</keyword>
<evidence type="ECO:0000256" key="13">
    <source>
        <dbReference type="PIRSR" id="PIRSR000350-2"/>
    </source>
</evidence>
<dbReference type="EMBL" id="PNIL01000051">
    <property type="protein sequence ID" value="PMP67286.1"/>
    <property type="molecule type" value="Genomic_DNA"/>
</dbReference>
<evidence type="ECO:0000256" key="10">
    <source>
        <dbReference type="ARBA" id="ARBA00023157"/>
    </source>
</evidence>
<feature type="binding site" evidence="14">
    <location>
        <position position="50"/>
    </location>
    <ligand>
        <name>FAD</name>
        <dbReference type="ChEBI" id="CHEBI:57692"/>
    </ligand>
</feature>
<name>A0A2J6WE97_9BACT</name>
<comment type="catalytic activity">
    <reaction evidence="12 16">
        <text>N(6)-[(R)-dihydrolipoyl]-L-lysyl-[protein] + NAD(+) = N(6)-[(R)-lipoyl]-L-lysyl-[protein] + NADH + H(+)</text>
        <dbReference type="Rhea" id="RHEA:15045"/>
        <dbReference type="Rhea" id="RHEA-COMP:10474"/>
        <dbReference type="Rhea" id="RHEA-COMP:10475"/>
        <dbReference type="ChEBI" id="CHEBI:15378"/>
        <dbReference type="ChEBI" id="CHEBI:57540"/>
        <dbReference type="ChEBI" id="CHEBI:57945"/>
        <dbReference type="ChEBI" id="CHEBI:83099"/>
        <dbReference type="ChEBI" id="CHEBI:83100"/>
        <dbReference type="EC" id="1.8.1.4"/>
    </reaction>
</comment>
<dbReference type="PRINTS" id="PR00411">
    <property type="entry name" value="PNDRDTASEI"/>
</dbReference>
<feature type="domain" description="Pyridine nucleotide-disulphide oxidoreductase dimerisation" evidence="17">
    <location>
        <begin position="340"/>
        <end position="448"/>
    </location>
</feature>
<dbReference type="PRINTS" id="PR00368">
    <property type="entry name" value="FADPNR"/>
</dbReference>
<dbReference type="PANTHER" id="PTHR22912:SF217">
    <property type="entry name" value="DIHYDROLIPOYL DEHYDROGENASE"/>
    <property type="match status" value="1"/>
</dbReference>
<evidence type="ECO:0000256" key="7">
    <source>
        <dbReference type="ARBA" id="ARBA00022827"/>
    </source>
</evidence>
<comment type="caution">
    <text evidence="19">The sequence shown here is derived from an EMBL/GenBank/DDBJ whole genome shotgun (WGS) entry which is preliminary data.</text>
</comment>
<evidence type="ECO:0000256" key="4">
    <source>
        <dbReference type="ARBA" id="ARBA00016961"/>
    </source>
</evidence>
<dbReference type="InterPro" id="IPR050151">
    <property type="entry name" value="Class-I_Pyr_Nuc-Dis_Oxidored"/>
</dbReference>
<feature type="binding site" evidence="14">
    <location>
        <position position="201"/>
    </location>
    <ligand>
        <name>NAD(+)</name>
        <dbReference type="ChEBI" id="CHEBI:57540"/>
    </ligand>
</feature>
<dbReference type="AlphaFoldDB" id="A0A2J6WE97"/>
<evidence type="ECO:0000256" key="2">
    <source>
        <dbReference type="ARBA" id="ARBA00007532"/>
    </source>
</evidence>
<evidence type="ECO:0000256" key="6">
    <source>
        <dbReference type="ARBA" id="ARBA00022630"/>
    </source>
</evidence>
<keyword evidence="7 14" id="KW-0274">FAD</keyword>
<comment type="subcellular location">
    <subcellularLocation>
        <location evidence="1">Cytoplasm</location>
    </subcellularLocation>
</comment>
<dbReference type="GO" id="GO:0006103">
    <property type="term" value="P:2-oxoglutarate metabolic process"/>
    <property type="evidence" value="ECO:0007669"/>
    <property type="project" value="TreeGrafter"/>
</dbReference>
<keyword evidence="5" id="KW-0963">Cytoplasm</keyword>
<proteinExistence type="inferred from homology"/>
<feature type="binding site" evidence="14">
    <location>
        <position position="306"/>
    </location>
    <ligand>
        <name>FAD</name>
        <dbReference type="ChEBI" id="CHEBI:57692"/>
    </ligand>
</feature>
<evidence type="ECO:0000256" key="14">
    <source>
        <dbReference type="PIRSR" id="PIRSR000350-3"/>
    </source>
</evidence>
<feature type="disulfide bond" description="Redox-active" evidence="15">
    <location>
        <begin position="41"/>
        <end position="46"/>
    </location>
</feature>
<dbReference type="InterPro" id="IPR006258">
    <property type="entry name" value="Lipoamide_DH"/>
</dbReference>
<dbReference type="InterPro" id="IPR016156">
    <property type="entry name" value="FAD/NAD-linked_Rdtase_dimer_sf"/>
</dbReference>
<dbReference type="Gene3D" id="3.50.50.60">
    <property type="entry name" value="FAD/NAD(P)-binding domain"/>
    <property type="match status" value="2"/>
</dbReference>
<comment type="similarity">
    <text evidence="2 16">Belongs to the class-I pyridine nucleotide-disulfide oxidoreductase family.</text>
</comment>
<dbReference type="PIRSF" id="PIRSF000350">
    <property type="entry name" value="Mercury_reductase_MerA"/>
    <property type="match status" value="1"/>
</dbReference>
<dbReference type="EC" id="1.8.1.4" evidence="3 16"/>
<dbReference type="InterPro" id="IPR012999">
    <property type="entry name" value="Pyr_OxRdtase_I_AS"/>
</dbReference>
<feature type="domain" description="FAD/NAD(P)-binding" evidence="18">
    <location>
        <begin position="4"/>
        <end position="321"/>
    </location>
</feature>
<dbReference type="InterPro" id="IPR036188">
    <property type="entry name" value="FAD/NAD-bd_sf"/>
</dbReference>
<dbReference type="NCBIfam" id="TIGR01350">
    <property type="entry name" value="lipoamide_DH"/>
    <property type="match status" value="1"/>
</dbReference>
<evidence type="ECO:0000256" key="12">
    <source>
        <dbReference type="ARBA" id="ARBA00049187"/>
    </source>
</evidence>
<dbReference type="SUPFAM" id="SSF51905">
    <property type="entry name" value="FAD/NAD(P)-binding domain"/>
    <property type="match status" value="1"/>
</dbReference>
<feature type="binding site" evidence="14">
    <location>
        <position position="266"/>
    </location>
    <ligand>
        <name>NAD(+)</name>
        <dbReference type="ChEBI" id="CHEBI:57540"/>
    </ligand>
</feature>
<keyword evidence="14" id="KW-0547">Nucleotide-binding</keyword>
<feature type="binding site" evidence="14">
    <location>
        <position position="113"/>
    </location>
    <ligand>
        <name>FAD</name>
        <dbReference type="ChEBI" id="CHEBI:57692"/>
    </ligand>
</feature>
<dbReference type="PROSITE" id="PS00076">
    <property type="entry name" value="PYRIDINE_REDOX_1"/>
    <property type="match status" value="1"/>
</dbReference>
<dbReference type="PANTHER" id="PTHR22912">
    <property type="entry name" value="DISULFIDE OXIDOREDUCTASE"/>
    <property type="match status" value="1"/>
</dbReference>
<evidence type="ECO:0000313" key="20">
    <source>
        <dbReference type="Proteomes" id="UP000237040"/>
    </source>
</evidence>
<evidence type="ECO:0000256" key="8">
    <source>
        <dbReference type="ARBA" id="ARBA00023002"/>
    </source>
</evidence>
<evidence type="ECO:0000256" key="5">
    <source>
        <dbReference type="ARBA" id="ARBA00022490"/>
    </source>
</evidence>
<dbReference type="Pfam" id="PF02852">
    <property type="entry name" value="Pyr_redox_dim"/>
    <property type="match status" value="1"/>
</dbReference>
<dbReference type="FunFam" id="3.30.390.30:FF:000001">
    <property type="entry name" value="Dihydrolipoyl dehydrogenase"/>
    <property type="match status" value="1"/>
</dbReference>
<reference evidence="19 20" key="1">
    <citation type="submission" date="2018-01" db="EMBL/GenBank/DDBJ databases">
        <title>Metagenomic assembled genomes from two thermal pools in the Uzon Caldera, Kamchatka, Russia.</title>
        <authorList>
            <person name="Wilkins L."/>
            <person name="Ettinger C."/>
        </authorList>
    </citation>
    <scope>NUCLEOTIDE SEQUENCE [LARGE SCALE GENOMIC DNA]</scope>
    <source>
        <strain evidence="19">ZAV-07</strain>
    </source>
</reference>
<dbReference type="Pfam" id="PF07992">
    <property type="entry name" value="Pyr_redox_2"/>
    <property type="match status" value="1"/>
</dbReference>
<dbReference type="Proteomes" id="UP000237040">
    <property type="component" value="Unassembled WGS sequence"/>
</dbReference>
<organism evidence="19 20">
    <name type="scientific">Caldisericum exile</name>
    <dbReference type="NCBI Taxonomy" id="693075"/>
    <lineage>
        <taxon>Bacteria</taxon>
        <taxon>Pseudomonadati</taxon>
        <taxon>Caldisericota/Cryosericota group</taxon>
        <taxon>Caldisericota</taxon>
        <taxon>Caldisericia</taxon>
        <taxon>Caldisericales</taxon>
        <taxon>Caldisericaceae</taxon>
        <taxon>Caldisericum</taxon>
    </lineage>
</organism>
<feature type="binding site" evidence="14">
    <location>
        <begin position="178"/>
        <end position="185"/>
    </location>
    <ligand>
        <name>NAD(+)</name>
        <dbReference type="ChEBI" id="CHEBI:57540"/>
    </ligand>
</feature>
<evidence type="ECO:0000259" key="17">
    <source>
        <dbReference type="Pfam" id="PF02852"/>
    </source>
</evidence>
<evidence type="ECO:0000256" key="16">
    <source>
        <dbReference type="RuleBase" id="RU003692"/>
    </source>
</evidence>
<evidence type="ECO:0000259" key="18">
    <source>
        <dbReference type="Pfam" id="PF07992"/>
    </source>
</evidence>
<dbReference type="InterPro" id="IPR001100">
    <property type="entry name" value="Pyr_nuc-diS_OxRdtase"/>
</dbReference>
<evidence type="ECO:0000256" key="9">
    <source>
        <dbReference type="ARBA" id="ARBA00023027"/>
    </source>
</evidence>
<keyword evidence="6 16" id="KW-0285">Flavoprotein</keyword>
<keyword evidence="9 14" id="KW-0520">NAD</keyword>
<sequence length="463" mass="50408">MEEFDVIVIGSGSAGYVSAIRLGDLGKRVLIVENRVLGGTCLNRGCIPTKAILKASDIYREAHESKIFGITVNNVSFDPKGIKVWKETVVKKLVSGVDFLLKARKVEIKYGRGYLIDGNTVEIETAQGKEIYKGKDIVIATGSEPAMIPAFNIDHVNVLTSDDALELTEYPKKMIIVGAGAIGMEFATFFNSFGTQVTVVEMMETVVPTLKDKKLTTLIQRIYQKRGIEFKLGQKIESIDVKDNKVYLTLGNGEVLETEKVLVSIGRKLNSDNIGLEKVGIQTEKGRIIVNEYLRTNIEHHYAIGDVVGGLLLAHKAMKEGEVVAEIIAGHDTKMDYRVVPWAIFTTPEIASVGLTEEEAKAHGIDVVTGEFPFTANGKAVSMNATDGTVKVVARSDTKEIIGAQIIGPEASVMISELALAIKNKLTLKDVADTIHTHPTLPEALMEAVKIPLGEAVHIVVRK</sequence>
<dbReference type="SUPFAM" id="SSF55424">
    <property type="entry name" value="FAD/NAD-linked reductases, dimerisation (C-terminal) domain"/>
    <property type="match status" value="1"/>
</dbReference>
<dbReference type="GO" id="GO:0050660">
    <property type="term" value="F:flavin adenine dinucleotide binding"/>
    <property type="evidence" value="ECO:0007669"/>
    <property type="project" value="InterPro"/>
</dbReference>
<dbReference type="Gene3D" id="3.30.390.30">
    <property type="match status" value="1"/>
</dbReference>
<keyword evidence="10" id="KW-1015">Disulfide bond</keyword>
<evidence type="ECO:0000256" key="1">
    <source>
        <dbReference type="ARBA" id="ARBA00004496"/>
    </source>
</evidence>